<accession>A0A1E3X3K2</accession>
<organism evidence="2 3">
    <name type="scientific">Candidatus Scalindua rubra</name>
    <dbReference type="NCBI Taxonomy" id="1872076"/>
    <lineage>
        <taxon>Bacteria</taxon>
        <taxon>Pseudomonadati</taxon>
        <taxon>Planctomycetota</taxon>
        <taxon>Candidatus Brocadiia</taxon>
        <taxon>Candidatus Brocadiales</taxon>
        <taxon>Candidatus Scalinduaceae</taxon>
        <taxon>Candidatus Scalindua</taxon>
    </lineage>
</organism>
<evidence type="ECO:0000256" key="1">
    <source>
        <dbReference type="SAM" id="SignalP"/>
    </source>
</evidence>
<name>A0A1E3X3K2_9BACT</name>
<feature type="chain" id="PRO_5009140031" evidence="1">
    <location>
        <begin position="27"/>
        <end position="117"/>
    </location>
</feature>
<reference evidence="2 3" key="1">
    <citation type="submission" date="2016-07" db="EMBL/GenBank/DDBJ databases">
        <title>Draft genome of Scalindua rubra, obtained from a brine-seawater interface in the Red Sea, sheds light on salt adaptation in anammox bacteria.</title>
        <authorList>
            <person name="Speth D.R."/>
            <person name="Lagkouvardos I."/>
            <person name="Wang Y."/>
            <person name="Qian P.-Y."/>
            <person name="Dutilh B.E."/>
            <person name="Jetten M.S."/>
        </authorList>
    </citation>
    <scope>NUCLEOTIDE SEQUENCE [LARGE SCALE GENOMIC DNA]</scope>
    <source>
        <strain evidence="2">BSI-1</strain>
    </source>
</reference>
<evidence type="ECO:0000313" key="2">
    <source>
        <dbReference type="EMBL" id="ODS30243.1"/>
    </source>
</evidence>
<dbReference type="EMBL" id="MAYW01000256">
    <property type="protein sequence ID" value="ODS30243.1"/>
    <property type="molecule type" value="Genomic_DNA"/>
</dbReference>
<proteinExistence type="predicted"/>
<dbReference type="Proteomes" id="UP000094056">
    <property type="component" value="Unassembled WGS sequence"/>
</dbReference>
<comment type="caution">
    <text evidence="2">The sequence shown here is derived from an EMBL/GenBank/DDBJ whole genome shotgun (WGS) entry which is preliminary data.</text>
</comment>
<protein>
    <submittedName>
        <fullName evidence="2">Uncharacterized protein</fullName>
    </submittedName>
</protein>
<feature type="signal peptide" evidence="1">
    <location>
        <begin position="1"/>
        <end position="26"/>
    </location>
</feature>
<sequence length="117" mass="13372">MKSIIQKTSVTIIFAAIVLISYTTNAGAPVGHPESIETDLKKEIKKALKKEGYKSKNFMHNISAYLWDNRNMLKTTNVPKHKEVDLVICIMTRKGNTGFESYTSSEIYMDWCEDHLK</sequence>
<keyword evidence="1" id="KW-0732">Signal</keyword>
<evidence type="ECO:0000313" key="3">
    <source>
        <dbReference type="Proteomes" id="UP000094056"/>
    </source>
</evidence>
<dbReference type="AlphaFoldDB" id="A0A1E3X3K2"/>
<gene>
    <name evidence="2" type="ORF">SCARUB_04641</name>
</gene>